<keyword evidence="1" id="KW-0812">Transmembrane</keyword>
<gene>
    <name evidence="2" type="primary">O15</name>
</gene>
<keyword evidence="1" id="KW-1133">Transmembrane helix</keyword>
<name>G8XU33_SCMVC</name>
<evidence type="ECO:0000313" key="2">
    <source>
        <dbReference type="EMBL" id="AEV80673.1"/>
    </source>
</evidence>
<proteinExistence type="predicted"/>
<feature type="transmembrane region" description="Helical" evidence="1">
    <location>
        <begin position="6"/>
        <end position="29"/>
    </location>
</feature>
<evidence type="ECO:0000256" key="1">
    <source>
        <dbReference type="SAM" id="Phobius"/>
    </source>
</evidence>
<accession>G8XU33</accession>
<evidence type="ECO:0000313" key="3">
    <source>
        <dbReference type="Proteomes" id="UP000113346"/>
    </source>
</evidence>
<sequence length="217" mass="24574">MDHATQSILIAVSGFIAVVIVLWIIFLLCHTKRTANVFKDFFTCYCIRSIRTRVRGEKFDSRYRNVYLRENLKRFSQDYKKVLLVCPKTKKTKANAQPEENVTVEVHHIAPEDKIQTIYVELPLMGCPNTQENNNTPPPLPNRMMDTALEKVALTIDEDYEYEEENEEGDCSPVSTPTSAAPAVNLPTVTPEIAAIIEAAVRSTLQILMTMQPRSQG</sequence>
<keyword evidence="1" id="KW-0472">Membrane</keyword>
<organism evidence="2 3">
    <name type="scientific">Simian cytomegalovirus (strain Colburn)</name>
    <dbReference type="NCBI Taxonomy" id="50292"/>
    <lineage>
        <taxon>Viruses</taxon>
        <taxon>Duplodnaviria</taxon>
        <taxon>Heunggongvirae</taxon>
        <taxon>Peploviricota</taxon>
        <taxon>Herviviricetes</taxon>
        <taxon>Herpesvirales</taxon>
        <taxon>Orthoherpesviridae</taxon>
        <taxon>Betaherpesvirinae</taxon>
        <taxon>Cytomegalovirus</taxon>
        <taxon>Cytomegalovirus cercopithecinebeta5</taxon>
    </lineage>
</organism>
<dbReference type="Proteomes" id="UP000113346">
    <property type="component" value="Segment"/>
</dbReference>
<organismHost>
    <name type="scientific">Macaca</name>
    <name type="common">macaques</name>
    <dbReference type="NCBI Taxonomy" id="9539"/>
</organismHost>
<protein>
    <submittedName>
        <fullName evidence="2">Protein O15</fullName>
    </submittedName>
</protein>
<dbReference type="EMBL" id="FJ483969">
    <property type="protein sequence ID" value="AEV80673.1"/>
    <property type="molecule type" value="Genomic_DNA"/>
</dbReference>
<reference evidence="2" key="1">
    <citation type="submission" date="2011-12" db="EMBL/GenBank/DDBJ databases">
        <title>Comparative genomics of primate cytomegaloviruses.</title>
        <authorList>
            <person name="Davison A.J."/>
            <person name="Holton M."/>
            <person name="Dolan A."/>
            <person name="Dargan D.J."/>
            <person name="Gatherer D."/>
            <person name="Hayward G.S."/>
        </authorList>
    </citation>
    <scope>NUCLEOTIDE SEQUENCE [LARGE SCALE GENOMIC DNA]</scope>
    <source>
        <strain evidence="2">Colburn</strain>
    </source>
</reference>